<dbReference type="Pfam" id="PF10604">
    <property type="entry name" value="Polyketide_cyc2"/>
    <property type="match status" value="1"/>
</dbReference>
<keyword evidence="2" id="KW-1133">Transmembrane helix</keyword>
<gene>
    <name evidence="3" type="ORF">QFW77_15845</name>
</gene>
<evidence type="ECO:0000313" key="3">
    <source>
        <dbReference type="EMBL" id="MDH5824447.1"/>
    </source>
</evidence>
<evidence type="ECO:0000313" key="4">
    <source>
        <dbReference type="Proteomes" id="UP001156940"/>
    </source>
</evidence>
<feature type="transmembrane region" description="Helical" evidence="2">
    <location>
        <begin position="33"/>
        <end position="51"/>
    </location>
</feature>
<reference evidence="3 4" key="1">
    <citation type="submission" date="2023-04" db="EMBL/GenBank/DDBJ databases">
        <title>Luteimonas endophyticus RD2P54.</title>
        <authorList>
            <person name="Sun J.-Q."/>
        </authorList>
    </citation>
    <scope>NUCLEOTIDE SEQUENCE [LARGE SCALE GENOMIC DNA]</scope>
    <source>
        <strain evidence="3 4">RD2P54</strain>
    </source>
</reference>
<feature type="region of interest" description="Disordered" evidence="1">
    <location>
        <begin position="1"/>
        <end position="20"/>
    </location>
</feature>
<dbReference type="SUPFAM" id="SSF55961">
    <property type="entry name" value="Bet v1-like"/>
    <property type="match status" value="1"/>
</dbReference>
<protein>
    <submittedName>
        <fullName evidence="3">SRPBCC domain-containing protein</fullName>
    </submittedName>
</protein>
<evidence type="ECO:0000256" key="1">
    <source>
        <dbReference type="SAM" id="MobiDB-lite"/>
    </source>
</evidence>
<keyword evidence="2" id="KW-0472">Membrane</keyword>
<name>A0ABT6JCA6_9GAMM</name>
<dbReference type="EMBL" id="JARXRM010000044">
    <property type="protein sequence ID" value="MDH5824447.1"/>
    <property type="molecule type" value="Genomic_DNA"/>
</dbReference>
<keyword evidence="2" id="KW-0812">Transmembrane</keyword>
<accession>A0ABT6JCA6</accession>
<dbReference type="InterPro" id="IPR019587">
    <property type="entry name" value="Polyketide_cyclase/dehydratase"/>
</dbReference>
<evidence type="ECO:0000256" key="2">
    <source>
        <dbReference type="SAM" id="Phobius"/>
    </source>
</evidence>
<dbReference type="RefSeq" id="WP_280575764.1">
    <property type="nucleotide sequence ID" value="NZ_JARXRM010000044.1"/>
</dbReference>
<sequence length="360" mass="39814">MSEDETPGHRQPGAPPGEPAAPVRLRDSLPFRLPWPILAGAGVGLVLRLFFSASPGQAYSAMAGSFILLTPIVVGAVTVYAAERQRRRSWRYYFFAPFLANVLFVVGTLLILIEGWICAILIVPLFATLGGLGGLAMGAICRWTRWPRHATYSIAVLPLLLGAFEPGTGLPRRLDGVERTVVIAAPPAEVWKQIHHADAIRPEEVDRGWMYRIGVPLPVSGITGETAEGRVRRIRMGKGIRFEQVVTEWIPERRVRFRYRFDADSIPPRALDDHVRIGGDYFDLGDTIYTLEPTGDATRLTLRMDYRVSTRFNWYAEPLAKLLIGNFEDTALEFYRQRSEAAVGAAGSVAPTPEAPHPAG</sequence>
<dbReference type="Proteomes" id="UP001156940">
    <property type="component" value="Unassembled WGS sequence"/>
</dbReference>
<feature type="transmembrane region" description="Helical" evidence="2">
    <location>
        <begin position="92"/>
        <end position="113"/>
    </location>
</feature>
<organism evidence="3 4">
    <name type="scientific">Luteimonas endophytica</name>
    <dbReference type="NCBI Taxonomy" id="3042023"/>
    <lineage>
        <taxon>Bacteria</taxon>
        <taxon>Pseudomonadati</taxon>
        <taxon>Pseudomonadota</taxon>
        <taxon>Gammaproteobacteria</taxon>
        <taxon>Lysobacterales</taxon>
        <taxon>Lysobacteraceae</taxon>
        <taxon>Luteimonas</taxon>
    </lineage>
</organism>
<comment type="caution">
    <text evidence="3">The sequence shown here is derived from an EMBL/GenBank/DDBJ whole genome shotgun (WGS) entry which is preliminary data.</text>
</comment>
<feature type="transmembrane region" description="Helical" evidence="2">
    <location>
        <begin position="119"/>
        <end position="140"/>
    </location>
</feature>
<keyword evidence="4" id="KW-1185">Reference proteome</keyword>
<dbReference type="CDD" id="cd07814">
    <property type="entry name" value="SRPBCC_CalC_Aha1-like"/>
    <property type="match status" value="1"/>
</dbReference>
<dbReference type="Gene3D" id="3.30.530.20">
    <property type="match status" value="1"/>
</dbReference>
<dbReference type="InterPro" id="IPR023393">
    <property type="entry name" value="START-like_dom_sf"/>
</dbReference>
<proteinExistence type="predicted"/>
<feature type="transmembrane region" description="Helical" evidence="2">
    <location>
        <begin position="57"/>
        <end position="80"/>
    </location>
</feature>